<feature type="compositionally biased region" description="Low complexity" evidence="1">
    <location>
        <begin position="83"/>
        <end position="96"/>
    </location>
</feature>
<evidence type="ECO:0000313" key="2">
    <source>
        <dbReference type="EMBL" id="KAH6898572.1"/>
    </source>
</evidence>
<dbReference type="InterPro" id="IPR006597">
    <property type="entry name" value="Sel1-like"/>
</dbReference>
<feature type="region of interest" description="Disordered" evidence="1">
    <location>
        <begin position="1"/>
        <end position="193"/>
    </location>
</feature>
<organism evidence="2 3">
    <name type="scientific">Thelonectria olida</name>
    <dbReference type="NCBI Taxonomy" id="1576542"/>
    <lineage>
        <taxon>Eukaryota</taxon>
        <taxon>Fungi</taxon>
        <taxon>Dikarya</taxon>
        <taxon>Ascomycota</taxon>
        <taxon>Pezizomycotina</taxon>
        <taxon>Sordariomycetes</taxon>
        <taxon>Hypocreomycetidae</taxon>
        <taxon>Hypocreales</taxon>
        <taxon>Nectriaceae</taxon>
        <taxon>Thelonectria</taxon>
    </lineage>
</organism>
<reference evidence="2 3" key="1">
    <citation type="journal article" date="2021" name="Nat. Commun.">
        <title>Genetic determinants of endophytism in the Arabidopsis root mycobiome.</title>
        <authorList>
            <person name="Mesny F."/>
            <person name="Miyauchi S."/>
            <person name="Thiergart T."/>
            <person name="Pickel B."/>
            <person name="Atanasova L."/>
            <person name="Karlsson M."/>
            <person name="Huettel B."/>
            <person name="Barry K.W."/>
            <person name="Haridas S."/>
            <person name="Chen C."/>
            <person name="Bauer D."/>
            <person name="Andreopoulos W."/>
            <person name="Pangilinan J."/>
            <person name="LaButti K."/>
            <person name="Riley R."/>
            <person name="Lipzen A."/>
            <person name="Clum A."/>
            <person name="Drula E."/>
            <person name="Henrissat B."/>
            <person name="Kohler A."/>
            <person name="Grigoriev I.V."/>
            <person name="Martin F.M."/>
            <person name="Hacquard S."/>
        </authorList>
    </citation>
    <scope>NUCLEOTIDE SEQUENCE [LARGE SCALE GENOMIC DNA]</scope>
    <source>
        <strain evidence="2 3">MPI-CAGE-CH-0241</strain>
    </source>
</reference>
<evidence type="ECO:0000256" key="1">
    <source>
        <dbReference type="SAM" id="MobiDB-lite"/>
    </source>
</evidence>
<dbReference type="PANTHER" id="PTHR43628:SF1">
    <property type="entry name" value="CHITIN SYNTHASE REGULATORY FACTOR 2-RELATED"/>
    <property type="match status" value="1"/>
</dbReference>
<dbReference type="PANTHER" id="PTHR43628">
    <property type="entry name" value="ACTIVATOR OF C KINASE PROTEIN 1-RELATED"/>
    <property type="match status" value="1"/>
</dbReference>
<feature type="compositionally biased region" description="Basic and acidic residues" evidence="1">
    <location>
        <begin position="63"/>
        <end position="76"/>
    </location>
</feature>
<dbReference type="Pfam" id="PF08238">
    <property type="entry name" value="Sel1"/>
    <property type="match status" value="3"/>
</dbReference>
<gene>
    <name evidence="2" type="ORF">B0T10DRAFT_113874</name>
</gene>
<dbReference type="GO" id="GO:0032153">
    <property type="term" value="C:cell division site"/>
    <property type="evidence" value="ECO:0007669"/>
    <property type="project" value="TreeGrafter"/>
</dbReference>
<protein>
    <submittedName>
        <fullName evidence="2">Uncharacterized protein</fullName>
    </submittedName>
</protein>
<feature type="compositionally biased region" description="Polar residues" evidence="1">
    <location>
        <begin position="152"/>
        <end position="164"/>
    </location>
</feature>
<feature type="compositionally biased region" description="Basic and acidic residues" evidence="1">
    <location>
        <begin position="135"/>
        <end position="149"/>
    </location>
</feature>
<dbReference type="InterPro" id="IPR052945">
    <property type="entry name" value="Mitotic_Regulator"/>
</dbReference>
<keyword evidence="3" id="KW-1185">Reference proteome</keyword>
<dbReference type="SMART" id="SM00671">
    <property type="entry name" value="SEL1"/>
    <property type="match status" value="3"/>
</dbReference>
<feature type="compositionally biased region" description="Basic and acidic residues" evidence="1">
    <location>
        <begin position="1"/>
        <end position="17"/>
    </location>
</feature>
<dbReference type="EMBL" id="JAGPYM010000002">
    <property type="protein sequence ID" value="KAH6898572.1"/>
    <property type="molecule type" value="Genomic_DNA"/>
</dbReference>
<dbReference type="InterPro" id="IPR011990">
    <property type="entry name" value="TPR-like_helical_dom_sf"/>
</dbReference>
<name>A0A9P8WGH5_9HYPO</name>
<accession>A0A9P8WGH5</accession>
<dbReference type="SUPFAM" id="SSF81901">
    <property type="entry name" value="HCP-like"/>
    <property type="match status" value="1"/>
</dbReference>
<dbReference type="Gene3D" id="1.25.40.10">
    <property type="entry name" value="Tetratricopeptide repeat domain"/>
    <property type="match status" value="1"/>
</dbReference>
<dbReference type="OrthoDB" id="2148946at2759"/>
<sequence length="383" mass="42098">MGLRDLLKKKDGEHDNPADAPGSQNLAAPEFTFIRSDTSTQEQIYPPIFKHDTVDNANNEKLLSAKEPNKARRSLDVFRSGRSRSASASSQSSYSSTPKEKDSRRLSHRLHLSRAPVESSESVPINLPDIVTTDPTDKDGNESQWEKRATMLASQNDMARSRPSSPTPAERNARMGLNDGQRSRSASVGPVMSKNIDEDIQEAIRLHEEGNFERSTRIFGRLADPNGANNPLSQVLYGLALRHGWGCAPDPTNAVKYLSAAAANSASIEELALKAGMKKGGVAKGELVLAIFELANCFRHGWGIPKDAYAAKQYYETAANLGDTDAMNETAWCYLEGFGCKKDKYAAARYYRLAEKAGNKTLGNSWIWKEKYGPPEEANSGRK</sequence>
<comment type="caution">
    <text evidence="2">The sequence shown here is derived from an EMBL/GenBank/DDBJ whole genome shotgun (WGS) entry which is preliminary data.</text>
</comment>
<dbReference type="GO" id="GO:0010972">
    <property type="term" value="P:negative regulation of G2/M transition of mitotic cell cycle"/>
    <property type="evidence" value="ECO:0007669"/>
    <property type="project" value="TreeGrafter"/>
</dbReference>
<evidence type="ECO:0000313" key="3">
    <source>
        <dbReference type="Proteomes" id="UP000777438"/>
    </source>
</evidence>
<proteinExistence type="predicted"/>
<dbReference type="Proteomes" id="UP000777438">
    <property type="component" value="Unassembled WGS sequence"/>
</dbReference>
<dbReference type="AlphaFoldDB" id="A0A9P8WGH5"/>
<dbReference type="FunFam" id="1.25.40.10:FF:001244">
    <property type="entry name" value="HCP-like protein"/>
    <property type="match status" value="1"/>
</dbReference>